<dbReference type="EMBL" id="JBHTIZ010000011">
    <property type="protein sequence ID" value="MFD0983644.1"/>
    <property type="molecule type" value="Genomic_DNA"/>
</dbReference>
<dbReference type="Gene3D" id="3.40.50.300">
    <property type="entry name" value="P-loop containing nucleotide triphosphate hydrolases"/>
    <property type="match status" value="1"/>
</dbReference>
<evidence type="ECO:0000313" key="1">
    <source>
        <dbReference type="EMBL" id="MFD0983644.1"/>
    </source>
</evidence>
<reference evidence="2" key="1">
    <citation type="journal article" date="2019" name="Int. J. Syst. Evol. Microbiol.">
        <title>The Global Catalogue of Microorganisms (GCM) 10K type strain sequencing project: providing services to taxonomists for standard genome sequencing and annotation.</title>
        <authorList>
            <consortium name="The Broad Institute Genomics Platform"/>
            <consortium name="The Broad Institute Genome Sequencing Center for Infectious Disease"/>
            <person name="Wu L."/>
            <person name="Ma J."/>
        </authorList>
    </citation>
    <scope>NUCLEOTIDE SEQUENCE [LARGE SCALE GENOMIC DNA]</scope>
    <source>
        <strain evidence="2">CECT 7649</strain>
    </source>
</reference>
<accession>A0ABW3J090</accession>
<name>A0ABW3J090_9FLAO</name>
<proteinExistence type="predicted"/>
<sequence length="399" mass="47275">MKEDIFIKLIHFFKKENIEYCILGNVNEYPVKIGSDVDIVINSNQFRKVNLLVSQFLVSNNLEACNLLQHEIEGKYFVVSSVNDKECNLVMLALDFCANYMVNGNIVLTDKELLASKKLIRNNGVEFWVCSDEIAFIYYLYKKIIKQSISKNQFEYLHKLWIQNRNVIIEQFHSRFRLELCNKLIDVFDTGNETNLTPEFLKVLKKETQKSHKKNLKLAILEFKRRVFRFIKPTGVIIQILGNDETTKSDLTNLVIENAKDLEAFRSVSNLNFLKTNSMSNFKWLYFIYQYWFIVYPQKVRSKLVVLDSCFYKLFFDTTYYNQNSNFFFNRILSKIIPKPDLFFVVDSSFKISEQKISNKNILKSKKVIFIDTKRETKIIAFEIKKNIHNYLVSRYNEQ</sequence>
<dbReference type="RefSeq" id="WP_379754230.1">
    <property type="nucleotide sequence ID" value="NZ_JBHSYB010000012.1"/>
</dbReference>
<organism evidence="1 2">
    <name type="scientific">Flavobacterium myungsuense</name>
    <dbReference type="NCBI Taxonomy" id="651823"/>
    <lineage>
        <taxon>Bacteria</taxon>
        <taxon>Pseudomonadati</taxon>
        <taxon>Bacteroidota</taxon>
        <taxon>Flavobacteriia</taxon>
        <taxon>Flavobacteriales</taxon>
        <taxon>Flavobacteriaceae</taxon>
        <taxon>Flavobacterium</taxon>
    </lineage>
</organism>
<comment type="caution">
    <text evidence="1">The sequence shown here is derived from an EMBL/GenBank/DDBJ whole genome shotgun (WGS) entry which is preliminary data.</text>
</comment>
<evidence type="ECO:0000313" key="2">
    <source>
        <dbReference type="Proteomes" id="UP001597051"/>
    </source>
</evidence>
<dbReference type="InterPro" id="IPR027417">
    <property type="entry name" value="P-loop_NTPase"/>
</dbReference>
<protein>
    <submittedName>
        <fullName evidence="1">Uncharacterized protein</fullName>
    </submittedName>
</protein>
<keyword evidence="2" id="KW-1185">Reference proteome</keyword>
<dbReference type="Proteomes" id="UP001597051">
    <property type="component" value="Unassembled WGS sequence"/>
</dbReference>
<gene>
    <name evidence="1" type="ORF">ACFQ0S_04045</name>
</gene>